<protein>
    <submittedName>
        <fullName evidence="2">Uncharacterized protein</fullName>
    </submittedName>
</protein>
<proteinExistence type="predicted"/>
<feature type="region of interest" description="Disordered" evidence="1">
    <location>
        <begin position="252"/>
        <end position="301"/>
    </location>
</feature>
<dbReference type="Proteomes" id="UP000683360">
    <property type="component" value="Unassembled WGS sequence"/>
</dbReference>
<sequence>MKQMRLKARKDFCLFKRQKEKLTNETSSMMSRNLLSEDNSMIDEAKSEEDKTVLDDAGEPLEHLESNTDANEESDDDEIENTNQMLSHKSTSISNDIGYLHLASKYHKSKEDKTVLDDAGEPLEHLESNTDVLPTRISKRKLGERKLYGLGVMWTNVTSGHMQCVSKCREINRSWVEDIKQNIRLASEEHLTDLLLLMDTEQVSSSDVFQKENMLDDNMFLLGRNHIAASEAILAEEQVKYSESTDDYEKALKKRQRAIESSNVDTNDEEEARRAVKQPQRLGHDFSDSEGKVNVTYSIDK</sequence>
<dbReference type="AlphaFoldDB" id="A0A8S3UVK5"/>
<name>A0A8S3UVK5_MYTED</name>
<accession>A0A8S3UVK5</accession>
<feature type="compositionally biased region" description="Polar residues" evidence="1">
    <location>
        <begin position="24"/>
        <end position="39"/>
    </location>
</feature>
<organism evidence="2 3">
    <name type="scientific">Mytilus edulis</name>
    <name type="common">Blue mussel</name>
    <dbReference type="NCBI Taxonomy" id="6550"/>
    <lineage>
        <taxon>Eukaryota</taxon>
        <taxon>Metazoa</taxon>
        <taxon>Spiralia</taxon>
        <taxon>Lophotrochozoa</taxon>
        <taxon>Mollusca</taxon>
        <taxon>Bivalvia</taxon>
        <taxon>Autobranchia</taxon>
        <taxon>Pteriomorphia</taxon>
        <taxon>Mytilida</taxon>
        <taxon>Mytiloidea</taxon>
        <taxon>Mytilidae</taxon>
        <taxon>Mytilinae</taxon>
        <taxon>Mytilus</taxon>
    </lineage>
</organism>
<feature type="region of interest" description="Disordered" evidence="1">
    <location>
        <begin position="24"/>
        <end position="80"/>
    </location>
</feature>
<feature type="compositionally biased region" description="Acidic residues" evidence="1">
    <location>
        <begin position="70"/>
        <end position="80"/>
    </location>
</feature>
<reference evidence="2" key="1">
    <citation type="submission" date="2021-03" db="EMBL/GenBank/DDBJ databases">
        <authorList>
            <person name="Bekaert M."/>
        </authorList>
    </citation>
    <scope>NUCLEOTIDE SEQUENCE</scope>
</reference>
<gene>
    <name evidence="2" type="ORF">MEDL_61432</name>
</gene>
<evidence type="ECO:0000313" key="3">
    <source>
        <dbReference type="Proteomes" id="UP000683360"/>
    </source>
</evidence>
<feature type="compositionally biased region" description="Basic and acidic residues" evidence="1">
    <location>
        <begin position="282"/>
        <end position="291"/>
    </location>
</feature>
<evidence type="ECO:0000313" key="2">
    <source>
        <dbReference type="EMBL" id="CAG2249670.1"/>
    </source>
</evidence>
<evidence type="ECO:0000256" key="1">
    <source>
        <dbReference type="SAM" id="MobiDB-lite"/>
    </source>
</evidence>
<comment type="caution">
    <text evidence="2">The sequence shown here is derived from an EMBL/GenBank/DDBJ whole genome shotgun (WGS) entry which is preliminary data.</text>
</comment>
<feature type="compositionally biased region" description="Basic and acidic residues" evidence="1">
    <location>
        <begin position="43"/>
        <end position="66"/>
    </location>
</feature>
<dbReference type="EMBL" id="CAJPWZ010002978">
    <property type="protein sequence ID" value="CAG2249670.1"/>
    <property type="molecule type" value="Genomic_DNA"/>
</dbReference>
<keyword evidence="3" id="KW-1185">Reference proteome</keyword>